<organism evidence="2 3">
    <name type="scientific">Acrodontium crateriforme</name>
    <dbReference type="NCBI Taxonomy" id="150365"/>
    <lineage>
        <taxon>Eukaryota</taxon>
        <taxon>Fungi</taxon>
        <taxon>Dikarya</taxon>
        <taxon>Ascomycota</taxon>
        <taxon>Pezizomycotina</taxon>
        <taxon>Dothideomycetes</taxon>
        <taxon>Dothideomycetidae</taxon>
        <taxon>Mycosphaerellales</taxon>
        <taxon>Teratosphaeriaceae</taxon>
        <taxon>Acrodontium</taxon>
    </lineage>
</organism>
<dbReference type="PANTHER" id="PTHR43792:SF1">
    <property type="entry name" value="N-ACETYLTRANSFERASE DOMAIN-CONTAINING PROTEIN"/>
    <property type="match status" value="1"/>
</dbReference>
<sequence length="226" mass="25474">MENPGTRTSLPKPPLRTLTTPRLRLRTLTTNDAEASMRLLTREDVMRWTSREKVETLEQCTRWLEDRTLGKECFNFAIELRGVDGTTGEEGCSGLIGMVGSFQFPGLGYMIHPDYAGKGYATEAVKAIIPALWDHMPCASDDGIGYDYLEGLTDTENYASQNILRKCGFTYCETREQDFYNPTLKQQRDTAFYRLARPGKDLEKLGLLPLKESSEADEPGFVPPIQ</sequence>
<keyword evidence="3" id="KW-1185">Reference proteome</keyword>
<dbReference type="Proteomes" id="UP001303373">
    <property type="component" value="Chromosome 4"/>
</dbReference>
<gene>
    <name evidence="2" type="ORF">R9X50_00337200</name>
</gene>
<evidence type="ECO:0000259" key="1">
    <source>
        <dbReference type="PROSITE" id="PS51186"/>
    </source>
</evidence>
<dbReference type="PANTHER" id="PTHR43792">
    <property type="entry name" value="GNAT FAMILY, PUTATIVE (AFU_ORTHOLOGUE AFUA_3G00765)-RELATED-RELATED"/>
    <property type="match status" value="1"/>
</dbReference>
<accession>A0AAQ3M3H0</accession>
<feature type="domain" description="N-acetyltransferase" evidence="1">
    <location>
        <begin position="23"/>
        <end position="200"/>
    </location>
</feature>
<name>A0AAQ3M3H0_9PEZI</name>
<protein>
    <recommendedName>
        <fullName evidence="1">N-acetyltransferase domain-containing protein</fullName>
    </recommendedName>
</protein>
<proteinExistence type="predicted"/>
<dbReference type="Pfam" id="PF13302">
    <property type="entry name" value="Acetyltransf_3"/>
    <property type="match status" value="1"/>
</dbReference>
<reference evidence="2 3" key="1">
    <citation type="submission" date="2023-11" db="EMBL/GenBank/DDBJ databases">
        <title>An acidophilic fungus is an integral part of prey digestion in a carnivorous sundew plant.</title>
        <authorList>
            <person name="Tsai I.J."/>
        </authorList>
    </citation>
    <scope>NUCLEOTIDE SEQUENCE [LARGE SCALE GENOMIC DNA]</scope>
    <source>
        <strain evidence="2">169a</strain>
    </source>
</reference>
<dbReference type="PROSITE" id="PS51186">
    <property type="entry name" value="GNAT"/>
    <property type="match status" value="1"/>
</dbReference>
<evidence type="ECO:0000313" key="2">
    <source>
        <dbReference type="EMBL" id="WPH00543.1"/>
    </source>
</evidence>
<dbReference type="InterPro" id="IPR000182">
    <property type="entry name" value="GNAT_dom"/>
</dbReference>
<dbReference type="AlphaFoldDB" id="A0AAQ3M3H0"/>
<dbReference type="SUPFAM" id="SSF55729">
    <property type="entry name" value="Acyl-CoA N-acyltransferases (Nat)"/>
    <property type="match status" value="1"/>
</dbReference>
<dbReference type="InterPro" id="IPR016181">
    <property type="entry name" value="Acyl_CoA_acyltransferase"/>
</dbReference>
<dbReference type="InterPro" id="IPR051531">
    <property type="entry name" value="N-acetyltransferase"/>
</dbReference>
<dbReference type="EMBL" id="CP138583">
    <property type="protein sequence ID" value="WPH00543.1"/>
    <property type="molecule type" value="Genomic_DNA"/>
</dbReference>
<dbReference type="Gene3D" id="3.40.630.30">
    <property type="match status" value="1"/>
</dbReference>
<evidence type="ECO:0000313" key="3">
    <source>
        <dbReference type="Proteomes" id="UP001303373"/>
    </source>
</evidence>
<dbReference type="GO" id="GO:0016747">
    <property type="term" value="F:acyltransferase activity, transferring groups other than amino-acyl groups"/>
    <property type="evidence" value="ECO:0007669"/>
    <property type="project" value="InterPro"/>
</dbReference>